<name>A7GI80_CLOBL</name>
<gene>
    <name evidence="1" type="ordered locus">CLI_3278</name>
</gene>
<evidence type="ECO:0000313" key="1">
    <source>
        <dbReference type="EMBL" id="ABS41911.1"/>
    </source>
</evidence>
<dbReference type="KEGG" id="cbf:CLI_3278"/>
<proteinExistence type="predicted"/>
<sequence length="77" mass="9103">MKGCEDMLSMYTGFLCYSCRNEFILLSEELERTKGYLVCPYCTSRKVKKQNSTDNLKECMKEKVYKRVRGAIRQVTR</sequence>
<dbReference type="EMBL" id="CP000728">
    <property type="protein sequence ID" value="ABS41911.1"/>
    <property type="molecule type" value="Genomic_DNA"/>
</dbReference>
<protein>
    <submittedName>
        <fullName evidence="1">Uncharacterized protein</fullName>
    </submittedName>
</protein>
<evidence type="ECO:0000313" key="2">
    <source>
        <dbReference type="Proteomes" id="UP000002410"/>
    </source>
</evidence>
<dbReference type="Proteomes" id="UP000002410">
    <property type="component" value="Chromosome"/>
</dbReference>
<organism evidence="1 2">
    <name type="scientific">Clostridium botulinum (strain Langeland / NCTC 10281 / Type F)</name>
    <dbReference type="NCBI Taxonomy" id="441772"/>
    <lineage>
        <taxon>Bacteria</taxon>
        <taxon>Bacillati</taxon>
        <taxon>Bacillota</taxon>
        <taxon>Clostridia</taxon>
        <taxon>Eubacteriales</taxon>
        <taxon>Clostridiaceae</taxon>
        <taxon>Clostridium</taxon>
    </lineage>
</organism>
<dbReference type="HOGENOM" id="CLU_2732785_0_0_9"/>
<accession>A7GI80</accession>
<dbReference type="AlphaFoldDB" id="A7GI80"/>
<reference evidence="2" key="1">
    <citation type="submission" date="2007-06" db="EMBL/GenBank/DDBJ databases">
        <authorList>
            <person name="Brinkac L.M."/>
            <person name="Daugherty S."/>
            <person name="Dodson R.J."/>
            <person name="Madupu R."/>
            <person name="Brown J.L."/>
            <person name="Bruce D."/>
            <person name="Detter C."/>
            <person name="Munk C."/>
            <person name="Smith L.A."/>
            <person name="Smith T.J."/>
            <person name="White O."/>
            <person name="Brettin T.S."/>
        </authorList>
    </citation>
    <scope>NUCLEOTIDE SEQUENCE [LARGE SCALE GENOMIC DNA]</scope>
    <source>
        <strain evidence="2">Langeland / NCTC 10281 / Type F</strain>
    </source>
</reference>